<protein>
    <submittedName>
        <fullName evidence="1">Uncharacterized protein</fullName>
    </submittedName>
</protein>
<evidence type="ECO:0000313" key="1">
    <source>
        <dbReference type="EMBL" id="EOB03279.1"/>
    </source>
</evidence>
<organism evidence="1 2">
    <name type="scientific">Anas platyrhynchos</name>
    <name type="common">Mallard</name>
    <name type="synonym">Anas boschas</name>
    <dbReference type="NCBI Taxonomy" id="8839"/>
    <lineage>
        <taxon>Eukaryota</taxon>
        <taxon>Metazoa</taxon>
        <taxon>Chordata</taxon>
        <taxon>Craniata</taxon>
        <taxon>Vertebrata</taxon>
        <taxon>Euteleostomi</taxon>
        <taxon>Archelosauria</taxon>
        <taxon>Archosauria</taxon>
        <taxon>Dinosauria</taxon>
        <taxon>Saurischia</taxon>
        <taxon>Theropoda</taxon>
        <taxon>Coelurosauria</taxon>
        <taxon>Aves</taxon>
        <taxon>Neognathae</taxon>
        <taxon>Galloanserae</taxon>
        <taxon>Anseriformes</taxon>
        <taxon>Anatidae</taxon>
        <taxon>Anatinae</taxon>
        <taxon>Anas</taxon>
    </lineage>
</organism>
<accession>R0LC58</accession>
<name>R0LC58_ANAPL</name>
<sequence>METGACGQSAALFRCRPFCFTGVTSVGCPPTAHSRSLPKTKLAYGFLSNIFLFSSVPRCSRNSSVPALPPALDISAGFRLSRTAAGSSALDSCFLIIHTAHVLLLADVISVVYFSPKGDAGTVGRPAYSVPIILDVYPQARPALCDRLSAQSQKAQK</sequence>
<keyword evidence="2" id="KW-1185">Reference proteome</keyword>
<dbReference type="Proteomes" id="UP000296049">
    <property type="component" value="Unassembled WGS sequence"/>
</dbReference>
<dbReference type="AlphaFoldDB" id="R0LC58"/>
<reference evidence="2" key="1">
    <citation type="journal article" date="2013" name="Nat. Genet.">
        <title>The duck genome and transcriptome provide insight into an avian influenza virus reservoir species.</title>
        <authorList>
            <person name="Huang Y."/>
            <person name="Li Y."/>
            <person name="Burt D.W."/>
            <person name="Chen H."/>
            <person name="Zhang Y."/>
            <person name="Qian W."/>
            <person name="Kim H."/>
            <person name="Gan S."/>
            <person name="Zhao Y."/>
            <person name="Li J."/>
            <person name="Yi K."/>
            <person name="Feng H."/>
            <person name="Zhu P."/>
            <person name="Li B."/>
            <person name="Liu Q."/>
            <person name="Fairley S."/>
            <person name="Magor K.E."/>
            <person name="Du Z."/>
            <person name="Hu X."/>
            <person name="Goodman L."/>
            <person name="Tafer H."/>
            <person name="Vignal A."/>
            <person name="Lee T."/>
            <person name="Kim K.W."/>
            <person name="Sheng Z."/>
            <person name="An Y."/>
            <person name="Searle S."/>
            <person name="Herrero J."/>
            <person name="Groenen M.A."/>
            <person name="Crooijmans R.P."/>
            <person name="Faraut T."/>
            <person name="Cai Q."/>
            <person name="Webster R.G."/>
            <person name="Aldridge J.R."/>
            <person name="Warren W.C."/>
            <person name="Bartschat S."/>
            <person name="Kehr S."/>
            <person name="Marz M."/>
            <person name="Stadler P.F."/>
            <person name="Smith J."/>
            <person name="Kraus R.H."/>
            <person name="Zhao Y."/>
            <person name="Ren L."/>
            <person name="Fei J."/>
            <person name="Morisson M."/>
            <person name="Kaiser P."/>
            <person name="Griffin D.K."/>
            <person name="Rao M."/>
            <person name="Pitel F."/>
            <person name="Wang J."/>
            <person name="Li N."/>
        </authorList>
    </citation>
    <scope>NUCLEOTIDE SEQUENCE [LARGE SCALE GENOMIC DNA]</scope>
</reference>
<gene>
    <name evidence="1" type="ORF">Anapl_00642</name>
</gene>
<evidence type="ECO:0000313" key="2">
    <source>
        <dbReference type="Proteomes" id="UP000296049"/>
    </source>
</evidence>
<dbReference type="EMBL" id="KB742873">
    <property type="protein sequence ID" value="EOB03279.1"/>
    <property type="molecule type" value="Genomic_DNA"/>
</dbReference>
<proteinExistence type="predicted"/>